<dbReference type="PROSITE" id="PS01234">
    <property type="entry name" value="GATB"/>
    <property type="match status" value="1"/>
</dbReference>
<dbReference type="InterPro" id="IPR017959">
    <property type="entry name" value="Asn/Gln-tRNA_amidoTrfase_suB/E"/>
</dbReference>
<dbReference type="OrthoDB" id="9804078at2"/>
<dbReference type="InterPro" id="IPR006075">
    <property type="entry name" value="Asn/Gln-tRNA_Trfase_suB/E_cat"/>
</dbReference>
<comment type="catalytic activity">
    <reaction evidence="10 11">
        <text>L-glutamyl-tRNA(Gln) + L-glutamine + ATP + H2O = L-glutaminyl-tRNA(Gln) + L-glutamate + ADP + phosphate + H(+)</text>
        <dbReference type="Rhea" id="RHEA:17521"/>
        <dbReference type="Rhea" id="RHEA-COMP:9681"/>
        <dbReference type="Rhea" id="RHEA-COMP:9684"/>
        <dbReference type="ChEBI" id="CHEBI:15377"/>
        <dbReference type="ChEBI" id="CHEBI:15378"/>
        <dbReference type="ChEBI" id="CHEBI:29985"/>
        <dbReference type="ChEBI" id="CHEBI:30616"/>
        <dbReference type="ChEBI" id="CHEBI:43474"/>
        <dbReference type="ChEBI" id="CHEBI:58359"/>
        <dbReference type="ChEBI" id="CHEBI:78520"/>
        <dbReference type="ChEBI" id="CHEBI:78521"/>
        <dbReference type="ChEBI" id="CHEBI:456216"/>
    </reaction>
</comment>
<evidence type="ECO:0000256" key="11">
    <source>
        <dbReference type="HAMAP-Rule" id="MF_00121"/>
    </source>
</evidence>
<dbReference type="Pfam" id="PF02637">
    <property type="entry name" value="GatB_Yqey"/>
    <property type="match status" value="1"/>
</dbReference>
<keyword evidence="14" id="KW-1185">Reference proteome</keyword>
<evidence type="ECO:0000256" key="5">
    <source>
        <dbReference type="ARBA" id="ARBA00022741"/>
    </source>
</evidence>
<dbReference type="EC" id="6.3.5.-" evidence="11"/>
<dbReference type="RefSeq" id="WP_119757443.1">
    <property type="nucleotide sequence ID" value="NZ_CP032382.1"/>
</dbReference>
<dbReference type="FunFam" id="1.10.10.410:FF:000001">
    <property type="entry name" value="Aspartyl/glutamyl-tRNA(Asn/Gln) amidotransferase subunit B"/>
    <property type="match status" value="1"/>
</dbReference>
<dbReference type="Gene3D" id="1.10.150.380">
    <property type="entry name" value="GatB domain, N-terminal subdomain"/>
    <property type="match status" value="1"/>
</dbReference>
<dbReference type="InterPro" id="IPR004413">
    <property type="entry name" value="GatB"/>
</dbReference>
<dbReference type="GO" id="GO:0070681">
    <property type="term" value="P:glutaminyl-tRNAGln biosynthesis via transamidation"/>
    <property type="evidence" value="ECO:0007669"/>
    <property type="project" value="TreeGrafter"/>
</dbReference>
<dbReference type="NCBIfam" id="TIGR00133">
    <property type="entry name" value="gatB"/>
    <property type="match status" value="1"/>
</dbReference>
<dbReference type="NCBIfam" id="NF004012">
    <property type="entry name" value="PRK05477.1-2"/>
    <property type="match status" value="1"/>
</dbReference>
<dbReference type="NCBIfam" id="NF004014">
    <property type="entry name" value="PRK05477.1-4"/>
    <property type="match status" value="1"/>
</dbReference>
<dbReference type="KEGG" id="chk:D4L85_28195"/>
<dbReference type="GO" id="GO:0006412">
    <property type="term" value="P:translation"/>
    <property type="evidence" value="ECO:0007669"/>
    <property type="project" value="UniProtKB-UniRule"/>
</dbReference>
<comment type="similarity">
    <text evidence="1 11">Belongs to the GatB/GatE family. GatB subfamily.</text>
</comment>
<evidence type="ECO:0000313" key="14">
    <source>
        <dbReference type="Proteomes" id="UP000266183"/>
    </source>
</evidence>
<dbReference type="InterPro" id="IPR018027">
    <property type="entry name" value="Asn/Gln_amidotransferase"/>
</dbReference>
<evidence type="ECO:0000256" key="1">
    <source>
        <dbReference type="ARBA" id="ARBA00005306"/>
    </source>
</evidence>
<dbReference type="InterPro" id="IPR017958">
    <property type="entry name" value="Gln-tRNA_amidoTrfase_suB_CS"/>
</dbReference>
<dbReference type="InterPro" id="IPR023168">
    <property type="entry name" value="GatB_Yqey_C_2"/>
</dbReference>
<keyword evidence="4 11" id="KW-0436">Ligase</keyword>
<keyword evidence="13" id="KW-0808">Transferase</keyword>
<comment type="function">
    <text evidence="8 11">Allows the formation of correctly charged Asn-tRNA(Asn) or Gln-tRNA(Gln) through the transamidation of misacylated Asp-tRNA(Asn) or Glu-tRNA(Gln) in organisms which lack either or both of asparaginyl-tRNA or glutaminyl-tRNA synthetases. The reaction takes place in the presence of glutamine and ATP through an activated phospho-Asp-tRNA(Asn) or phospho-Glu-tRNA(Gln).</text>
</comment>
<evidence type="ECO:0000256" key="2">
    <source>
        <dbReference type="ARBA" id="ARBA00011123"/>
    </source>
</evidence>
<dbReference type="InterPro" id="IPR003789">
    <property type="entry name" value="Asn/Gln_tRNA_amidoTrase-B-like"/>
</dbReference>
<evidence type="ECO:0000256" key="8">
    <source>
        <dbReference type="ARBA" id="ARBA00024799"/>
    </source>
</evidence>
<dbReference type="GO" id="GO:0016740">
    <property type="term" value="F:transferase activity"/>
    <property type="evidence" value="ECO:0007669"/>
    <property type="project" value="UniProtKB-KW"/>
</dbReference>
<evidence type="ECO:0000313" key="13">
    <source>
        <dbReference type="EMBL" id="AYB34223.1"/>
    </source>
</evidence>
<accession>A0A385SQZ6</accession>
<dbReference type="GO" id="GO:0050567">
    <property type="term" value="F:glutaminyl-tRNA synthase (glutamine-hydrolyzing) activity"/>
    <property type="evidence" value="ECO:0007669"/>
    <property type="project" value="UniProtKB-UniRule"/>
</dbReference>
<evidence type="ECO:0000256" key="4">
    <source>
        <dbReference type="ARBA" id="ARBA00022598"/>
    </source>
</evidence>
<dbReference type="SUPFAM" id="SSF89095">
    <property type="entry name" value="GatB/YqeY motif"/>
    <property type="match status" value="1"/>
</dbReference>
<dbReference type="GO" id="GO:0050566">
    <property type="term" value="F:asparaginyl-tRNA synthase (glutamine-hydrolyzing) activity"/>
    <property type="evidence" value="ECO:0007669"/>
    <property type="project" value="RHEA"/>
</dbReference>
<comment type="subunit">
    <text evidence="2 11">Heterotrimer of A, B and C subunits.</text>
</comment>
<dbReference type="EMBL" id="CP032382">
    <property type="protein sequence ID" value="AYB34223.1"/>
    <property type="molecule type" value="Genomic_DNA"/>
</dbReference>
<evidence type="ECO:0000256" key="7">
    <source>
        <dbReference type="ARBA" id="ARBA00022917"/>
    </source>
</evidence>
<evidence type="ECO:0000256" key="3">
    <source>
        <dbReference type="ARBA" id="ARBA00016923"/>
    </source>
</evidence>
<dbReference type="PANTHER" id="PTHR11659">
    <property type="entry name" value="GLUTAMYL-TRNA GLN AMIDOTRANSFERASE SUBUNIT B MITOCHONDRIAL AND PROKARYOTIC PET112-RELATED"/>
    <property type="match status" value="1"/>
</dbReference>
<name>A0A385SQZ6_9BACT</name>
<gene>
    <name evidence="11 13" type="primary">gatB</name>
    <name evidence="13" type="ORF">D4L85_28195</name>
</gene>
<dbReference type="AlphaFoldDB" id="A0A385SQZ6"/>
<keyword evidence="7 11" id="KW-0648">Protein biosynthesis</keyword>
<comment type="catalytic activity">
    <reaction evidence="9 11">
        <text>L-aspartyl-tRNA(Asn) + L-glutamine + ATP + H2O = L-asparaginyl-tRNA(Asn) + L-glutamate + ADP + phosphate + 2 H(+)</text>
        <dbReference type="Rhea" id="RHEA:14513"/>
        <dbReference type="Rhea" id="RHEA-COMP:9674"/>
        <dbReference type="Rhea" id="RHEA-COMP:9677"/>
        <dbReference type="ChEBI" id="CHEBI:15377"/>
        <dbReference type="ChEBI" id="CHEBI:15378"/>
        <dbReference type="ChEBI" id="CHEBI:29985"/>
        <dbReference type="ChEBI" id="CHEBI:30616"/>
        <dbReference type="ChEBI" id="CHEBI:43474"/>
        <dbReference type="ChEBI" id="CHEBI:58359"/>
        <dbReference type="ChEBI" id="CHEBI:78515"/>
        <dbReference type="ChEBI" id="CHEBI:78516"/>
        <dbReference type="ChEBI" id="CHEBI:456216"/>
    </reaction>
</comment>
<keyword evidence="5 11" id="KW-0547">Nucleotide-binding</keyword>
<feature type="domain" description="Asn/Gln amidotransferase" evidence="12">
    <location>
        <begin position="333"/>
        <end position="482"/>
    </location>
</feature>
<organism evidence="13 14">
    <name type="scientific">Chryseolinea soli</name>
    <dbReference type="NCBI Taxonomy" id="2321403"/>
    <lineage>
        <taxon>Bacteria</taxon>
        <taxon>Pseudomonadati</taxon>
        <taxon>Bacteroidota</taxon>
        <taxon>Cytophagia</taxon>
        <taxon>Cytophagales</taxon>
        <taxon>Fulvivirgaceae</taxon>
        <taxon>Chryseolinea</taxon>
    </lineage>
</organism>
<dbReference type="Gene3D" id="1.10.10.410">
    <property type="match status" value="1"/>
</dbReference>
<dbReference type="InterPro" id="IPR014746">
    <property type="entry name" value="Gln_synth/guanido_kin_cat_dom"/>
</dbReference>
<dbReference type="InterPro" id="IPR042114">
    <property type="entry name" value="GatB_C_1"/>
</dbReference>
<dbReference type="HAMAP" id="MF_00121">
    <property type="entry name" value="GatB"/>
    <property type="match status" value="1"/>
</dbReference>
<reference evidence="14" key="1">
    <citation type="submission" date="2018-09" db="EMBL/GenBank/DDBJ databases">
        <title>Chryseolinea sp. KIS68-18 isolated from soil.</title>
        <authorList>
            <person name="Weon H.-Y."/>
            <person name="Kwon S.-W."/>
            <person name="Lee S.A."/>
        </authorList>
    </citation>
    <scope>NUCLEOTIDE SEQUENCE [LARGE SCALE GENOMIC DNA]</scope>
    <source>
        <strain evidence="14">KIS68-18</strain>
    </source>
</reference>
<proteinExistence type="inferred from homology"/>
<evidence type="ECO:0000259" key="12">
    <source>
        <dbReference type="SMART" id="SM00845"/>
    </source>
</evidence>
<dbReference type="GO" id="GO:0005524">
    <property type="term" value="F:ATP binding"/>
    <property type="evidence" value="ECO:0007669"/>
    <property type="project" value="UniProtKB-KW"/>
</dbReference>
<dbReference type="Proteomes" id="UP000266183">
    <property type="component" value="Chromosome"/>
</dbReference>
<evidence type="ECO:0000256" key="9">
    <source>
        <dbReference type="ARBA" id="ARBA00047380"/>
    </source>
</evidence>
<evidence type="ECO:0000256" key="10">
    <source>
        <dbReference type="ARBA" id="ARBA00047913"/>
    </source>
</evidence>
<dbReference type="SUPFAM" id="SSF55931">
    <property type="entry name" value="Glutamine synthetase/guanido kinase"/>
    <property type="match status" value="1"/>
</dbReference>
<protein>
    <recommendedName>
        <fullName evidence="3 11">Aspartyl/glutamyl-tRNA(Asn/Gln) amidotransferase subunit B</fullName>
        <shortName evidence="11">Asp/Glu-ADT subunit B</shortName>
        <ecNumber evidence="11">6.3.5.-</ecNumber>
    </recommendedName>
</protein>
<keyword evidence="6 11" id="KW-0067">ATP-binding</keyword>
<evidence type="ECO:0000256" key="6">
    <source>
        <dbReference type="ARBA" id="ARBA00022840"/>
    </source>
</evidence>
<dbReference type="SMART" id="SM00845">
    <property type="entry name" value="GatB_Yqey"/>
    <property type="match status" value="1"/>
</dbReference>
<dbReference type="Pfam" id="PF02934">
    <property type="entry name" value="GatB_N"/>
    <property type="match status" value="1"/>
</dbReference>
<dbReference type="PANTHER" id="PTHR11659:SF0">
    <property type="entry name" value="GLUTAMYL-TRNA(GLN) AMIDOTRANSFERASE SUBUNIT B, MITOCHONDRIAL"/>
    <property type="match status" value="1"/>
</dbReference>
<sequence>MDKSIRDKYIAVIGLEVHAQLLTKSKIYNSDSTEYGSLPNTNVGVVTLAHPGTLPRLNKTVVEYAIKMGLACHSTITRFNIFDRKNYFYPDLPKGYQITQDRTPICVGGYVTINTKEGERNIELHRIHIEEDAGKSMHLAQETDTLVDFNRAGVPLIEIVTQPDIKTSDEAYAYLTEVRKLVRYLDICDGNMEEGSLRCDANISVMLVGAKEFGKKVEVKNMNSIRNVQHAIDHEIERQIIETEKGNVIFSETRTFDAGTGLTYSMRTKEELNDYRYFPDPDLSPLKVSEEWLAKIEASMPELPRDLYNKYTKEFHLSEYDAQVLTDSKDVALYFEEVCKLTKNYKAASNWVMGPVKSCLNELTLSADEFPIPPQVLVELMNLVDDNKISFSTASQRVFPELLKNPNKSALDVAQQLNVIQDSNQDAILPIVDEVIKEFPLKVEEYKNGKKGIVSMFMGEVMKRSKGKADPKVANALITKKLEEV</sequence>